<dbReference type="Pfam" id="PF00008">
    <property type="entry name" value="EGF"/>
    <property type="match status" value="2"/>
</dbReference>
<dbReference type="InterPro" id="IPR000742">
    <property type="entry name" value="EGF"/>
</dbReference>
<keyword evidence="4 5" id="KW-1015">Disulfide bond</keyword>
<evidence type="ECO:0000313" key="8">
    <source>
        <dbReference type="Proteomes" id="UP001432027"/>
    </source>
</evidence>
<feature type="domain" description="EGF-like" evidence="6">
    <location>
        <begin position="58"/>
        <end position="95"/>
    </location>
</feature>
<gene>
    <name evidence="7" type="ORF">PENTCL1PPCAC_2226</name>
</gene>
<reference evidence="7" key="1">
    <citation type="submission" date="2023-10" db="EMBL/GenBank/DDBJ databases">
        <title>Genome assembly of Pristionchus species.</title>
        <authorList>
            <person name="Yoshida K."/>
            <person name="Sommer R.J."/>
        </authorList>
    </citation>
    <scope>NUCLEOTIDE SEQUENCE</scope>
    <source>
        <strain evidence="7">RS0144</strain>
    </source>
</reference>
<dbReference type="PROSITE" id="PS01186">
    <property type="entry name" value="EGF_2"/>
    <property type="match status" value="1"/>
</dbReference>
<dbReference type="SMART" id="SM00181">
    <property type="entry name" value="EGF"/>
    <property type="match status" value="3"/>
</dbReference>
<protein>
    <recommendedName>
        <fullName evidence="6">EGF-like domain-containing protein</fullName>
    </recommendedName>
</protein>
<evidence type="ECO:0000256" key="4">
    <source>
        <dbReference type="ARBA" id="ARBA00023157"/>
    </source>
</evidence>
<dbReference type="PROSITE" id="PS00010">
    <property type="entry name" value="ASX_HYDROXYL"/>
    <property type="match status" value="1"/>
</dbReference>
<dbReference type="Proteomes" id="UP001432027">
    <property type="component" value="Unassembled WGS sequence"/>
</dbReference>
<dbReference type="AlphaFoldDB" id="A0AAV5SA02"/>
<dbReference type="PANTHER" id="PTHR12916:SF4">
    <property type="entry name" value="UNINFLATABLE, ISOFORM C"/>
    <property type="match status" value="1"/>
</dbReference>
<name>A0AAV5SA02_9BILA</name>
<evidence type="ECO:0000256" key="2">
    <source>
        <dbReference type="ARBA" id="ARBA00022729"/>
    </source>
</evidence>
<dbReference type="PANTHER" id="PTHR12916">
    <property type="entry name" value="CYTOCHROME C OXIDASE POLYPEPTIDE VIC-2"/>
    <property type="match status" value="1"/>
</dbReference>
<evidence type="ECO:0000259" key="6">
    <source>
        <dbReference type="PROSITE" id="PS50026"/>
    </source>
</evidence>
<feature type="non-terminal residue" evidence="7">
    <location>
        <position position="1"/>
    </location>
</feature>
<dbReference type="PROSITE" id="PS50026">
    <property type="entry name" value="EGF_3"/>
    <property type="match status" value="2"/>
</dbReference>
<dbReference type="InterPro" id="IPR000152">
    <property type="entry name" value="EGF-type_Asp/Asn_hydroxyl_site"/>
</dbReference>
<proteinExistence type="predicted"/>
<evidence type="ECO:0000313" key="7">
    <source>
        <dbReference type="EMBL" id="GMS80051.1"/>
    </source>
</evidence>
<dbReference type="EMBL" id="BTSX01000001">
    <property type="protein sequence ID" value="GMS80051.1"/>
    <property type="molecule type" value="Genomic_DNA"/>
</dbReference>
<organism evidence="7 8">
    <name type="scientific">Pristionchus entomophagus</name>
    <dbReference type="NCBI Taxonomy" id="358040"/>
    <lineage>
        <taxon>Eukaryota</taxon>
        <taxon>Metazoa</taxon>
        <taxon>Ecdysozoa</taxon>
        <taxon>Nematoda</taxon>
        <taxon>Chromadorea</taxon>
        <taxon>Rhabditida</taxon>
        <taxon>Rhabditina</taxon>
        <taxon>Diplogasteromorpha</taxon>
        <taxon>Diplogasteroidea</taxon>
        <taxon>Neodiplogasteridae</taxon>
        <taxon>Pristionchus</taxon>
    </lineage>
</organism>
<dbReference type="SMART" id="SM00179">
    <property type="entry name" value="EGF_CA"/>
    <property type="match status" value="3"/>
</dbReference>
<keyword evidence="2" id="KW-0732">Signal</keyword>
<feature type="disulfide bond" evidence="5">
    <location>
        <begin position="128"/>
        <end position="137"/>
    </location>
</feature>
<feature type="domain" description="EGF-like" evidence="6">
    <location>
        <begin position="97"/>
        <end position="138"/>
    </location>
</feature>
<comment type="caution">
    <text evidence="5">Lacks conserved residue(s) required for the propagation of feature annotation.</text>
</comment>
<dbReference type="GO" id="GO:0005509">
    <property type="term" value="F:calcium ion binding"/>
    <property type="evidence" value="ECO:0007669"/>
    <property type="project" value="InterPro"/>
</dbReference>
<feature type="disulfide bond" evidence="5">
    <location>
        <begin position="85"/>
        <end position="94"/>
    </location>
</feature>
<dbReference type="Gene3D" id="2.10.25.10">
    <property type="entry name" value="Laminin"/>
    <property type="match status" value="3"/>
</dbReference>
<feature type="non-terminal residue" evidence="7">
    <location>
        <position position="204"/>
    </location>
</feature>
<dbReference type="PROSITE" id="PS00022">
    <property type="entry name" value="EGF_1"/>
    <property type="match status" value="2"/>
</dbReference>
<dbReference type="InterPro" id="IPR001881">
    <property type="entry name" value="EGF-like_Ca-bd_dom"/>
</dbReference>
<evidence type="ECO:0000256" key="1">
    <source>
        <dbReference type="ARBA" id="ARBA00022536"/>
    </source>
</evidence>
<dbReference type="SUPFAM" id="SSF57196">
    <property type="entry name" value="EGF/Laminin"/>
    <property type="match status" value="3"/>
</dbReference>
<keyword evidence="3" id="KW-0677">Repeat</keyword>
<evidence type="ECO:0000256" key="3">
    <source>
        <dbReference type="ARBA" id="ARBA00022737"/>
    </source>
</evidence>
<dbReference type="CDD" id="cd00054">
    <property type="entry name" value="EGF_CA"/>
    <property type="match status" value="2"/>
</dbReference>
<keyword evidence="1 5" id="KW-0245">EGF-like domain</keyword>
<sequence length="204" mass="22712">QVDDHKLLQDQNTKITNLTSKLSLVQAELRQNTQTNLRQRRMIGRIFAVIRKYDEQRKQNACESRPCQFGGTCIRHWGTQYTCLCPDHRTGVHCEEGVDECEMYGGTSAGCQNNATCKNTDVGFECDCTPGFFGPLCNDQENSCEANPMICGEGTCIPQNKGKMHICVCKPGYQVIHELTSPTCVDINECASKPCHPGIECVNL</sequence>
<comment type="caution">
    <text evidence="7">The sequence shown here is derived from an EMBL/GenBank/DDBJ whole genome shotgun (WGS) entry which is preliminary data.</text>
</comment>
<accession>A0AAV5SA02</accession>
<keyword evidence="8" id="KW-1185">Reference proteome</keyword>
<evidence type="ECO:0000256" key="5">
    <source>
        <dbReference type="PROSITE-ProRule" id="PRU00076"/>
    </source>
</evidence>